<gene>
    <name evidence="9" type="ORF">F4556_001236</name>
</gene>
<reference evidence="9 10" key="1">
    <citation type="submission" date="2020-08" db="EMBL/GenBank/DDBJ databases">
        <title>Sequencing the genomes of 1000 actinobacteria strains.</title>
        <authorList>
            <person name="Klenk H.-P."/>
        </authorList>
    </citation>
    <scope>NUCLEOTIDE SEQUENCE [LARGE SCALE GENOMIC DNA]</scope>
    <source>
        <strain evidence="9 10">DSM 44786</strain>
    </source>
</reference>
<dbReference type="InterPro" id="IPR013783">
    <property type="entry name" value="Ig-like_fold"/>
</dbReference>
<evidence type="ECO:0000313" key="10">
    <source>
        <dbReference type="Proteomes" id="UP000573327"/>
    </source>
</evidence>
<feature type="chain" id="PRO_5030836943" evidence="7">
    <location>
        <begin position="39"/>
        <end position="1099"/>
    </location>
</feature>
<keyword evidence="10" id="KW-1185">Reference proteome</keyword>
<dbReference type="SUPFAM" id="SSF49265">
    <property type="entry name" value="Fibronectin type III"/>
    <property type="match status" value="1"/>
</dbReference>
<evidence type="ECO:0000256" key="1">
    <source>
        <dbReference type="ARBA" id="ARBA00001913"/>
    </source>
</evidence>
<comment type="caution">
    <text evidence="9">The sequence shown here is derived from an EMBL/GenBank/DDBJ whole genome shotgun (WGS) entry which is preliminary data.</text>
</comment>
<dbReference type="SMART" id="SM00060">
    <property type="entry name" value="FN3"/>
    <property type="match status" value="1"/>
</dbReference>
<dbReference type="CDD" id="cd11339">
    <property type="entry name" value="AmyAc_bac_CMD_like_2"/>
    <property type="match status" value="1"/>
</dbReference>
<dbReference type="RefSeq" id="WP_313068180.1">
    <property type="nucleotide sequence ID" value="NZ_JACHJR010000001.1"/>
</dbReference>
<dbReference type="Proteomes" id="UP000573327">
    <property type="component" value="Unassembled WGS sequence"/>
</dbReference>
<evidence type="ECO:0000313" key="9">
    <source>
        <dbReference type="EMBL" id="MBB4945701.1"/>
    </source>
</evidence>
<evidence type="ECO:0000256" key="5">
    <source>
        <dbReference type="ARBA" id="ARBA00023326"/>
    </source>
</evidence>
<dbReference type="PANTHER" id="PTHR10357:SF215">
    <property type="entry name" value="ALPHA-AMYLASE 1"/>
    <property type="match status" value="1"/>
</dbReference>
<organism evidence="9 10">
    <name type="scientific">Kitasatospora gansuensis</name>
    <dbReference type="NCBI Taxonomy" id="258050"/>
    <lineage>
        <taxon>Bacteria</taxon>
        <taxon>Bacillati</taxon>
        <taxon>Actinomycetota</taxon>
        <taxon>Actinomycetes</taxon>
        <taxon>Kitasatosporales</taxon>
        <taxon>Streptomycetaceae</taxon>
        <taxon>Kitasatospora</taxon>
    </lineage>
</organism>
<dbReference type="SMART" id="SM00642">
    <property type="entry name" value="Aamy"/>
    <property type="match status" value="1"/>
</dbReference>
<dbReference type="Gene3D" id="2.60.40.10">
    <property type="entry name" value="Immunoglobulins"/>
    <property type="match status" value="4"/>
</dbReference>
<keyword evidence="5" id="KW-0119">Carbohydrate metabolism</keyword>
<dbReference type="GO" id="GO:0000272">
    <property type="term" value="P:polysaccharide catabolic process"/>
    <property type="evidence" value="ECO:0007669"/>
    <property type="project" value="UniProtKB-KW"/>
</dbReference>
<keyword evidence="4 9" id="KW-0378">Hydrolase</keyword>
<name>A0A7W7SA99_9ACTN</name>
<evidence type="ECO:0000256" key="3">
    <source>
        <dbReference type="ARBA" id="ARBA00022729"/>
    </source>
</evidence>
<feature type="domain" description="Fibronectin type-III" evidence="8">
    <location>
        <begin position="355"/>
        <end position="448"/>
    </location>
</feature>
<dbReference type="PROSITE" id="PS50853">
    <property type="entry name" value="FN3"/>
    <property type="match status" value="1"/>
</dbReference>
<dbReference type="SUPFAM" id="SSF51445">
    <property type="entry name" value="(Trans)glycosidases"/>
    <property type="match status" value="1"/>
</dbReference>
<dbReference type="SUPFAM" id="SSF51011">
    <property type="entry name" value="Glycosyl hydrolase domain"/>
    <property type="match status" value="1"/>
</dbReference>
<evidence type="ECO:0000259" key="8">
    <source>
        <dbReference type="PROSITE" id="PS50853"/>
    </source>
</evidence>
<dbReference type="InterPro" id="IPR036116">
    <property type="entry name" value="FN3_sf"/>
</dbReference>
<dbReference type="InterPro" id="IPR017853">
    <property type="entry name" value="GH"/>
</dbReference>
<dbReference type="EMBL" id="JACHJR010000001">
    <property type="protein sequence ID" value="MBB4945701.1"/>
    <property type="molecule type" value="Genomic_DNA"/>
</dbReference>
<dbReference type="SMART" id="SM01066">
    <property type="entry name" value="CBM_25"/>
    <property type="match status" value="3"/>
</dbReference>
<keyword evidence="5" id="KW-0624">Polysaccharide degradation</keyword>
<dbReference type="GO" id="GO:0016798">
    <property type="term" value="F:hydrolase activity, acting on glycosyl bonds"/>
    <property type="evidence" value="ECO:0007669"/>
    <property type="project" value="UniProtKB-KW"/>
</dbReference>
<dbReference type="PANTHER" id="PTHR10357">
    <property type="entry name" value="ALPHA-AMYLASE FAMILY MEMBER"/>
    <property type="match status" value="1"/>
</dbReference>
<evidence type="ECO:0000256" key="6">
    <source>
        <dbReference type="SAM" id="MobiDB-lite"/>
    </source>
</evidence>
<dbReference type="Pfam" id="PF00128">
    <property type="entry name" value="Alpha-amylase"/>
    <property type="match status" value="1"/>
</dbReference>
<feature type="region of interest" description="Disordered" evidence="6">
    <location>
        <begin position="231"/>
        <end position="250"/>
    </location>
</feature>
<dbReference type="Gene3D" id="3.20.20.80">
    <property type="entry name" value="Glycosidases"/>
    <property type="match status" value="3"/>
</dbReference>
<dbReference type="InterPro" id="IPR006047">
    <property type="entry name" value="GH13_cat_dom"/>
</dbReference>
<dbReference type="GO" id="GO:0046872">
    <property type="term" value="F:metal ion binding"/>
    <property type="evidence" value="ECO:0007669"/>
    <property type="project" value="UniProtKB-KW"/>
</dbReference>
<feature type="signal peptide" evidence="7">
    <location>
        <begin position="1"/>
        <end position="38"/>
    </location>
</feature>
<dbReference type="Pfam" id="PF00041">
    <property type="entry name" value="fn3"/>
    <property type="match status" value="1"/>
</dbReference>
<dbReference type="AlphaFoldDB" id="A0A7W7SA99"/>
<keyword evidence="2" id="KW-0479">Metal-binding</keyword>
<accession>A0A7W7SA99</accession>
<evidence type="ECO:0000256" key="7">
    <source>
        <dbReference type="SAM" id="SignalP"/>
    </source>
</evidence>
<protein>
    <submittedName>
        <fullName evidence="9">Glycosidase</fullName>
    </submittedName>
</protein>
<dbReference type="GO" id="GO:2001070">
    <property type="term" value="F:starch binding"/>
    <property type="evidence" value="ECO:0007669"/>
    <property type="project" value="InterPro"/>
</dbReference>
<dbReference type="Pfam" id="PF03423">
    <property type="entry name" value="CBM_25"/>
    <property type="match status" value="3"/>
</dbReference>
<dbReference type="InterPro" id="IPR003961">
    <property type="entry name" value="FN3_dom"/>
</dbReference>
<keyword evidence="4 9" id="KW-0326">Glycosidase</keyword>
<dbReference type="CDD" id="cd00063">
    <property type="entry name" value="FN3"/>
    <property type="match status" value="1"/>
</dbReference>
<sequence>MDRKAARRHPHQRNPLLAVLAIVAGLVATLLPAITAQAAGTATVYYKPTASWASVNLHWAPAGGSWTTSPGTAMDASCSGWFKKTVELGSAATLTAAFNNGSGSWDNNGGANYRLSSGISAVTGGQVSTTDPCAAATPTSATVFYWTASKNWSAYYLHWAATGGSWTTSPGTRLAAACTNWVKLTVDLGTAATWQATFNNGSGTWDNNGGANYQLGTGAITVKDGVVAHSDPCGSTTPDPTPTPTPSPTASATVWYATSTVGWSTVNLHWAPTGGSWTTSPGVGMTAACTGWVKKTVSLGTATGWQATFNNGNGVWDNNNGVNYQLGSGNSTVKDRTVTAAATDPCAAVVPDTTAPTAPTGVSAVASGTGTVLTWNPATDNTGVTGYQITRTGGSKGSSVVDTGSTVYSQSGLEPTTAYCWTVRARDAAGNLSAASAESCATTGTAEPAPAGGTPLGGDPRKDPIYFVLTARFNDGDSANNRGGSQDVKSGNAANNDPMFRGDFKGLVQKLDYVKGLGFSAIWITPVVLNRSDYDFHGYHGYDFYKVDPRLESAGASYQDLINAAHAKGIKIYQDVVYNHSSRWGAKGLFTPTVYGVRDSQWSWYYDAPNAGFEYDGLTVDPVSGKSYYNGDLWSTAEPSGNTCLNWGKPTGAKSPEGYTIYSCQWPGATTGMFPKALYHQCWIGNWEGEDSRSCWLHEDLADFNTESPVVQQYLIGAYNKYIDMGVDGFRIDTAVHIPRVTWNRRFLPAIYEEVGRKFGAAKAADFFVFGEVGAFVNDRWNRGSVNHSAQFFTWKERKEYTSDDVQAALDQFSYENTMGTGNQPVSDNAFLAGNAYHAPDKSRFSGMNIIDMRMHMNFGDASNAFNNGKDSDDSTNDPTYNVVYVDSHDFGPNKSSTRYAGGTDAWAENMALMWTFRGIPTLYYGSEIEFQAGKQIDCGPTCPLATTGRAYYGDKVAGEVTAGDFSVVSSASGAVATTLQQPLVKQLQRLNQIRRAVPALQQGQYSTQGVTGDMAFKRRYTSGGVDSFALVAVTNAATYTGIPNGTYKDAVTGDVKVVSNGTLSVAAAGKGNLRVYVLDLGGSNAAPGKVGTDGPYLR</sequence>
<keyword evidence="3 7" id="KW-0732">Signal</keyword>
<dbReference type="InterPro" id="IPR005085">
    <property type="entry name" value="CBM25"/>
</dbReference>
<comment type="cofactor">
    <cofactor evidence="1">
        <name>Ca(2+)</name>
        <dbReference type="ChEBI" id="CHEBI:29108"/>
    </cofactor>
</comment>
<evidence type="ECO:0000256" key="4">
    <source>
        <dbReference type="ARBA" id="ARBA00023295"/>
    </source>
</evidence>
<proteinExistence type="predicted"/>
<evidence type="ECO:0000256" key="2">
    <source>
        <dbReference type="ARBA" id="ARBA00022723"/>
    </source>
</evidence>